<dbReference type="Gene3D" id="1.20.140.70">
    <property type="entry name" value="Oligopeptidase f, N-terminal domain"/>
    <property type="match status" value="1"/>
</dbReference>
<evidence type="ECO:0000256" key="2">
    <source>
        <dbReference type="ARBA" id="ARBA00022723"/>
    </source>
</evidence>
<feature type="domain" description="Peptidase M3A/M3B catalytic" evidence="7">
    <location>
        <begin position="202"/>
        <end position="579"/>
    </location>
</feature>
<organism evidence="9 10">
    <name type="scientific">Paenibacillus abyssi</name>
    <dbReference type="NCBI Taxonomy" id="1340531"/>
    <lineage>
        <taxon>Bacteria</taxon>
        <taxon>Bacillati</taxon>
        <taxon>Bacillota</taxon>
        <taxon>Bacilli</taxon>
        <taxon>Bacillales</taxon>
        <taxon>Paenibacillaceae</taxon>
        <taxon>Paenibacillus</taxon>
    </lineage>
</organism>
<keyword evidence="1 6" id="KW-0645">Protease</keyword>
<evidence type="ECO:0000256" key="6">
    <source>
        <dbReference type="RuleBase" id="RU003435"/>
    </source>
</evidence>
<evidence type="ECO:0000256" key="5">
    <source>
        <dbReference type="ARBA" id="ARBA00023049"/>
    </source>
</evidence>
<dbReference type="GO" id="GO:0046872">
    <property type="term" value="F:metal ion binding"/>
    <property type="evidence" value="ECO:0007669"/>
    <property type="project" value="UniProtKB-UniRule"/>
</dbReference>
<evidence type="ECO:0000259" key="7">
    <source>
        <dbReference type="Pfam" id="PF01432"/>
    </source>
</evidence>
<dbReference type="NCBIfam" id="TIGR02290">
    <property type="entry name" value="M3_fam_3"/>
    <property type="match status" value="1"/>
</dbReference>
<dbReference type="InterPro" id="IPR001567">
    <property type="entry name" value="Pept_M3A_M3B_dom"/>
</dbReference>
<dbReference type="CDD" id="cd09607">
    <property type="entry name" value="M3B_PepF"/>
    <property type="match status" value="1"/>
</dbReference>
<evidence type="ECO:0000256" key="1">
    <source>
        <dbReference type="ARBA" id="ARBA00022670"/>
    </source>
</evidence>
<keyword evidence="10" id="KW-1185">Reference proteome</keyword>
<dbReference type="AlphaFoldDB" id="A0A917D0K4"/>
<comment type="caution">
    <text evidence="9">The sequence shown here is derived from an EMBL/GenBank/DDBJ whole genome shotgun (WGS) entry which is preliminary data.</text>
</comment>
<reference evidence="9" key="1">
    <citation type="journal article" date="2014" name="Int. J. Syst. Evol. Microbiol.">
        <title>Complete genome sequence of Corynebacterium casei LMG S-19264T (=DSM 44701T), isolated from a smear-ripened cheese.</title>
        <authorList>
            <consortium name="US DOE Joint Genome Institute (JGI-PGF)"/>
            <person name="Walter F."/>
            <person name="Albersmeier A."/>
            <person name="Kalinowski J."/>
            <person name="Ruckert C."/>
        </authorList>
    </citation>
    <scope>NUCLEOTIDE SEQUENCE</scope>
    <source>
        <strain evidence="9">CGMCC 1.12987</strain>
    </source>
</reference>
<dbReference type="EMBL" id="BMGR01000006">
    <property type="protein sequence ID" value="GGG04913.1"/>
    <property type="molecule type" value="Genomic_DNA"/>
</dbReference>
<comment type="similarity">
    <text evidence="6">Belongs to the peptidase M3 family.</text>
</comment>
<dbReference type="InterPro" id="IPR034006">
    <property type="entry name" value="M3B_PepF_2"/>
</dbReference>
<dbReference type="GO" id="GO:0006508">
    <property type="term" value="P:proteolysis"/>
    <property type="evidence" value="ECO:0007669"/>
    <property type="project" value="UniProtKB-KW"/>
</dbReference>
<evidence type="ECO:0000313" key="10">
    <source>
        <dbReference type="Proteomes" id="UP000644756"/>
    </source>
</evidence>
<dbReference type="SUPFAM" id="SSF55486">
    <property type="entry name" value="Metalloproteases ('zincins'), catalytic domain"/>
    <property type="match status" value="1"/>
</dbReference>
<feature type="domain" description="Oligopeptidase F N-terminal" evidence="8">
    <location>
        <begin position="115"/>
        <end position="180"/>
    </location>
</feature>
<evidence type="ECO:0000259" key="8">
    <source>
        <dbReference type="Pfam" id="PF08439"/>
    </source>
</evidence>
<keyword evidence="4 6" id="KW-0862">Zinc</keyword>
<dbReference type="InterPro" id="IPR042088">
    <property type="entry name" value="OligoPept_F_C"/>
</dbReference>
<sequence>MEKNLRVSWELDVLYKGGSESQDFAAELNGIEQDIAQLGESLSSAAGKEDGTLLLSWTEQMQSILLRLRQSESFVSCLLAQNVKDSKAVVLGDRVKSISARFLGVLTRFDEALRAIDDPAWSDWMAKPEAEAVAFNLNERREIAKEKLPPEQEALAGDLAVDGYHAWGDLYNTIVSRARFRVVTKSGEEKLLSAGQMQNRLSDGNREVRSTAFDEWEREWSEQADLCADALNRIAGFRLKLYERRGWDTVIKEPLQINRMSEATIHAMWSAVDAGKPVLVAFLERKAKLLGLPRLDWHDVEAPIGTAAKTVSFDDAAAFIVERFRAFNPDLADFSEKAFREGWIEAEDRPGKRPGGFCTAFPKSRQTRIFMTYSGTADNIATLAHELGHAYHQHLMDDLPPLAQEYAMNVAETASTFAEMIVADSALQLSRDPQEKLALLEDKIGRSVAFFMNIHARYKFETAFYERRRSGMLSPEEISALMEQAQEEAFSGAIGRKHPHFWASKLHFYLTDVPFYNFPYTFGYLFSSGIYARALAEGPSFTEKYAALLRDTGRMTVEELAYKHLGVRLEEESFWKDAVERATADVRTFLELTAE</sequence>
<dbReference type="Pfam" id="PF08439">
    <property type="entry name" value="Peptidase_M3_N"/>
    <property type="match status" value="1"/>
</dbReference>
<dbReference type="Pfam" id="PF01432">
    <property type="entry name" value="Peptidase_M3"/>
    <property type="match status" value="1"/>
</dbReference>
<dbReference type="Proteomes" id="UP000644756">
    <property type="component" value="Unassembled WGS sequence"/>
</dbReference>
<dbReference type="InterPro" id="IPR013647">
    <property type="entry name" value="OligopepF_N_dom"/>
</dbReference>
<keyword evidence="3 6" id="KW-0378">Hydrolase</keyword>
<dbReference type="InterPro" id="IPR011977">
    <property type="entry name" value="Pept_M3B_clade3"/>
</dbReference>
<keyword evidence="5 6" id="KW-0482">Metalloprotease</keyword>
<dbReference type="PANTHER" id="PTHR34217:SF1">
    <property type="entry name" value="CARBOXYPEPTIDASE 1"/>
    <property type="match status" value="1"/>
</dbReference>
<dbReference type="PANTHER" id="PTHR34217">
    <property type="entry name" value="METAL-DEPENDENT CARBOXYPEPTIDASE"/>
    <property type="match status" value="1"/>
</dbReference>
<protein>
    <submittedName>
        <fullName evidence="9">Oligoendopeptidase</fullName>
    </submittedName>
</protein>
<gene>
    <name evidence="9" type="ORF">GCM10010916_22540</name>
</gene>
<dbReference type="GO" id="GO:0004222">
    <property type="term" value="F:metalloendopeptidase activity"/>
    <property type="evidence" value="ECO:0007669"/>
    <property type="project" value="InterPro"/>
</dbReference>
<accession>A0A917D0K4</accession>
<keyword evidence="2 6" id="KW-0479">Metal-binding</keyword>
<dbReference type="GO" id="GO:0004181">
    <property type="term" value="F:metallocarboxypeptidase activity"/>
    <property type="evidence" value="ECO:0007669"/>
    <property type="project" value="InterPro"/>
</dbReference>
<evidence type="ECO:0000313" key="9">
    <source>
        <dbReference type="EMBL" id="GGG04913.1"/>
    </source>
</evidence>
<evidence type="ECO:0000256" key="4">
    <source>
        <dbReference type="ARBA" id="ARBA00022833"/>
    </source>
</evidence>
<proteinExistence type="inferred from homology"/>
<comment type="cofactor">
    <cofactor evidence="6">
        <name>Zn(2+)</name>
        <dbReference type="ChEBI" id="CHEBI:29105"/>
    </cofactor>
    <text evidence="6">Binds 1 zinc ion.</text>
</comment>
<reference evidence="9" key="2">
    <citation type="submission" date="2020-09" db="EMBL/GenBank/DDBJ databases">
        <authorList>
            <person name="Sun Q."/>
            <person name="Zhou Y."/>
        </authorList>
    </citation>
    <scope>NUCLEOTIDE SEQUENCE</scope>
    <source>
        <strain evidence="9">CGMCC 1.12987</strain>
    </source>
</reference>
<dbReference type="RefSeq" id="WP_188531156.1">
    <property type="nucleotide sequence ID" value="NZ_BMGR01000006.1"/>
</dbReference>
<dbReference type="InterPro" id="IPR001333">
    <property type="entry name" value="Peptidase_M32_Taq"/>
</dbReference>
<name>A0A917D0K4_9BACL</name>
<evidence type="ECO:0000256" key="3">
    <source>
        <dbReference type="ARBA" id="ARBA00022801"/>
    </source>
</evidence>
<dbReference type="Gene3D" id="1.10.1370.20">
    <property type="entry name" value="Oligoendopeptidase f, C-terminal domain"/>
    <property type="match status" value="1"/>
</dbReference>